<keyword evidence="3" id="KW-1185">Reference proteome</keyword>
<feature type="region of interest" description="Disordered" evidence="1">
    <location>
        <begin position="1"/>
        <end position="20"/>
    </location>
</feature>
<organism evidence="2 3">
    <name type="scientific">Arthrobacter cavernae</name>
    <dbReference type="NCBI Taxonomy" id="2817681"/>
    <lineage>
        <taxon>Bacteria</taxon>
        <taxon>Bacillati</taxon>
        <taxon>Actinomycetota</taxon>
        <taxon>Actinomycetes</taxon>
        <taxon>Micrococcales</taxon>
        <taxon>Micrococcaceae</taxon>
        <taxon>Arthrobacter</taxon>
    </lineage>
</organism>
<dbReference type="Gene3D" id="2.60.40.420">
    <property type="entry name" value="Cupredoxins - blue copper proteins"/>
    <property type="match status" value="1"/>
</dbReference>
<proteinExistence type="predicted"/>
<dbReference type="Proteomes" id="UP000664164">
    <property type="component" value="Unassembled WGS sequence"/>
</dbReference>
<dbReference type="AlphaFoldDB" id="A0A939HFN3"/>
<evidence type="ECO:0000313" key="3">
    <source>
        <dbReference type="Proteomes" id="UP000664164"/>
    </source>
</evidence>
<accession>A0A939HFN3</accession>
<dbReference type="EMBL" id="JAFNLL010000114">
    <property type="protein sequence ID" value="MBO1270024.1"/>
    <property type="molecule type" value="Genomic_DNA"/>
</dbReference>
<dbReference type="SUPFAM" id="SSF49503">
    <property type="entry name" value="Cupredoxins"/>
    <property type="match status" value="2"/>
</dbReference>
<evidence type="ECO:0000256" key="1">
    <source>
        <dbReference type="SAM" id="MobiDB-lite"/>
    </source>
</evidence>
<feature type="non-terminal residue" evidence="2">
    <location>
        <position position="379"/>
    </location>
</feature>
<gene>
    <name evidence="2" type="ORF">J1902_19060</name>
</gene>
<reference evidence="2" key="1">
    <citation type="submission" date="2021-03" db="EMBL/GenBank/DDBJ databases">
        <title>A new species, PO-11, isolated from a karst cave deposit.</title>
        <authorList>
            <person name="Zhaoxiaoyong W."/>
        </authorList>
    </citation>
    <scope>NUCLEOTIDE SEQUENCE</scope>
    <source>
        <strain evidence="2">PO-11</strain>
    </source>
</reference>
<evidence type="ECO:0000313" key="2">
    <source>
        <dbReference type="EMBL" id="MBO1270024.1"/>
    </source>
</evidence>
<feature type="non-terminal residue" evidence="2">
    <location>
        <position position="1"/>
    </location>
</feature>
<dbReference type="InterPro" id="IPR008972">
    <property type="entry name" value="Cupredoxin"/>
</dbReference>
<sequence length="379" mass="41622">GFGDRPTSSADPAPGLTLSPRIFTRDGRVVASRSYPLDAALPPHGRPEPAAADPENPGHFLIRRAHWASFFPERTLIAETGSVISLRVKNNLAQGHALQFLHAGPGGSHIGTGDIAPGGTATLEFQAPQPGTYVYCDPGADASDPKADPVQRILGLYGALLVVDPDRAWKIGPAGPEFERQWLWILHNVDPEWARIASRGEEVDPVKTPFYSRYFTLNGRSGFQSLGISADKEANLVRAEETMMSGFPRKVDVRDFSQGATGDTVRTGQLLRFINAGMVDHQLHFHGNHIWTVQKNGIMFPRTHGRVDPGGHVELQQWEDVVELHTLERKDSILPFKRPPEVTDQVWNSRSVEWLYPMHCHAEASQVAMGGMYPGGLVG</sequence>
<name>A0A939HFN3_9MICC</name>
<comment type="caution">
    <text evidence="2">The sequence shown here is derived from an EMBL/GenBank/DDBJ whole genome shotgun (WGS) entry which is preliminary data.</text>
</comment>
<feature type="compositionally biased region" description="Polar residues" evidence="1">
    <location>
        <begin position="1"/>
        <end position="10"/>
    </location>
</feature>
<protein>
    <submittedName>
        <fullName evidence="2">Copper resistance protein</fullName>
    </submittedName>
</protein>